<gene>
    <name evidence="1" type="ORF">QR685DRAFT_567693</name>
</gene>
<proteinExistence type="predicted"/>
<reference evidence="1 2" key="1">
    <citation type="submission" date="2023-09" db="EMBL/GenBank/DDBJ databases">
        <title>Multi-omics analysis of a traditional fermented food reveals byproduct-associated fungal strains for waste-to-food upcycling.</title>
        <authorList>
            <consortium name="Lawrence Berkeley National Laboratory"/>
            <person name="Rekdal V.M."/>
            <person name="Villalobos-Escobedo J.M."/>
            <person name="Rodriguez-Valeron N."/>
            <person name="Garcia M.O."/>
            <person name="Vasquez D.P."/>
            <person name="Damayanti I."/>
            <person name="Sorensen P.M."/>
            <person name="Baidoo E.E."/>
            <person name="De Carvalho A.C."/>
            <person name="Riley R."/>
            <person name="Lipzen A."/>
            <person name="He G."/>
            <person name="Yan M."/>
            <person name="Haridas S."/>
            <person name="Daum C."/>
            <person name="Yoshinaga Y."/>
            <person name="Ng V."/>
            <person name="Grigoriev I.V."/>
            <person name="Munk R."/>
            <person name="Nuraida L."/>
            <person name="Wijaya C.H."/>
            <person name="Morales P.-C."/>
            <person name="Keasling J.D."/>
        </authorList>
    </citation>
    <scope>NUCLEOTIDE SEQUENCE [LARGE SCALE GENOMIC DNA]</scope>
    <source>
        <strain evidence="1 2">FGSC 2613</strain>
    </source>
</reference>
<sequence length="141" mass="15889">MRKKDCRDMVPKSCGLALPCHLYFCSGCIGITTIGKSEDIRKTSVCKYMQDESEQSVTIGIVLPLCMGNRRIGLQDLSFPKSCHRKGEHFMVPGQTEDTPCLRQRKTTSCAMRHSRDKKVLLARTVPARAPVNTDYQAPRR</sequence>
<keyword evidence="2" id="KW-1185">Reference proteome</keyword>
<name>A0ABR3DR01_NEUIN</name>
<dbReference type="EMBL" id="JAVLET010000001">
    <property type="protein sequence ID" value="KAL0474792.1"/>
    <property type="molecule type" value="Genomic_DNA"/>
</dbReference>
<organism evidence="1 2">
    <name type="scientific">Neurospora intermedia</name>
    <dbReference type="NCBI Taxonomy" id="5142"/>
    <lineage>
        <taxon>Eukaryota</taxon>
        <taxon>Fungi</taxon>
        <taxon>Dikarya</taxon>
        <taxon>Ascomycota</taxon>
        <taxon>Pezizomycotina</taxon>
        <taxon>Sordariomycetes</taxon>
        <taxon>Sordariomycetidae</taxon>
        <taxon>Sordariales</taxon>
        <taxon>Sordariaceae</taxon>
        <taxon>Neurospora</taxon>
    </lineage>
</organism>
<protein>
    <submittedName>
        <fullName evidence="1">Uncharacterized protein</fullName>
    </submittedName>
</protein>
<evidence type="ECO:0000313" key="1">
    <source>
        <dbReference type="EMBL" id="KAL0474792.1"/>
    </source>
</evidence>
<dbReference type="Proteomes" id="UP001451303">
    <property type="component" value="Unassembled WGS sequence"/>
</dbReference>
<evidence type="ECO:0000313" key="2">
    <source>
        <dbReference type="Proteomes" id="UP001451303"/>
    </source>
</evidence>
<accession>A0ABR3DR01</accession>
<comment type="caution">
    <text evidence="1">The sequence shown here is derived from an EMBL/GenBank/DDBJ whole genome shotgun (WGS) entry which is preliminary data.</text>
</comment>